<name>A0A7S2C826_9EUKA</name>
<keyword evidence="9" id="KW-0464">Manganese</keyword>
<comment type="similarity">
    <text evidence="4">Belongs to the DXR family.</text>
</comment>
<comment type="catalytic activity">
    <reaction evidence="11">
        <text>2-C-methyl-D-erythritol 4-phosphate + NADP(+) = 1-deoxy-D-xylulose 5-phosphate + NADPH + H(+)</text>
        <dbReference type="Rhea" id="RHEA:13717"/>
        <dbReference type="ChEBI" id="CHEBI:15378"/>
        <dbReference type="ChEBI" id="CHEBI:57783"/>
        <dbReference type="ChEBI" id="CHEBI:57792"/>
        <dbReference type="ChEBI" id="CHEBI:58262"/>
        <dbReference type="ChEBI" id="CHEBI:58349"/>
        <dbReference type="EC" id="1.1.1.267"/>
    </reaction>
    <physiologicalReaction direction="right-to-left" evidence="11">
        <dbReference type="Rhea" id="RHEA:13719"/>
    </physiologicalReaction>
</comment>
<dbReference type="InterPro" id="IPR036291">
    <property type="entry name" value="NAD(P)-bd_dom_sf"/>
</dbReference>
<dbReference type="PROSITE" id="PS51257">
    <property type="entry name" value="PROKAR_LIPOPROTEIN"/>
    <property type="match status" value="1"/>
</dbReference>
<dbReference type="GO" id="GO:0030145">
    <property type="term" value="F:manganese ion binding"/>
    <property type="evidence" value="ECO:0007669"/>
    <property type="project" value="TreeGrafter"/>
</dbReference>
<evidence type="ECO:0000259" key="15">
    <source>
        <dbReference type="Pfam" id="PF08436"/>
    </source>
</evidence>
<evidence type="ECO:0000256" key="13">
    <source>
        <dbReference type="SAM" id="SignalP"/>
    </source>
</evidence>
<dbReference type="InterPro" id="IPR026877">
    <property type="entry name" value="DXPR_C"/>
</dbReference>
<keyword evidence="7" id="KW-0521">NADP</keyword>
<evidence type="ECO:0000259" key="14">
    <source>
        <dbReference type="Pfam" id="PF02670"/>
    </source>
</evidence>
<feature type="domain" description="1-deoxy-D-xylulose 5-phosphate reductoisomerase N-terminal" evidence="14">
    <location>
        <begin position="69"/>
        <end position="199"/>
    </location>
</feature>
<keyword evidence="8" id="KW-0560">Oxidoreductase</keyword>
<evidence type="ECO:0000256" key="8">
    <source>
        <dbReference type="ARBA" id="ARBA00023002"/>
    </source>
</evidence>
<dbReference type="Gene3D" id="1.10.1740.10">
    <property type="match status" value="1"/>
</dbReference>
<dbReference type="HAMAP" id="MF_00183">
    <property type="entry name" value="DXP_reductoisom"/>
    <property type="match status" value="1"/>
</dbReference>
<keyword evidence="6" id="KW-0479">Metal-binding</keyword>
<keyword evidence="13" id="KW-0732">Signal</keyword>
<reference evidence="17" key="1">
    <citation type="submission" date="2021-01" db="EMBL/GenBank/DDBJ databases">
        <authorList>
            <person name="Corre E."/>
            <person name="Pelletier E."/>
            <person name="Niang G."/>
            <person name="Scheremetjew M."/>
            <person name="Finn R."/>
            <person name="Kale V."/>
            <person name="Holt S."/>
            <person name="Cochrane G."/>
            <person name="Meng A."/>
            <person name="Brown T."/>
            <person name="Cohen L."/>
        </authorList>
    </citation>
    <scope>NUCLEOTIDE SEQUENCE</scope>
    <source>
        <strain evidence="17">UTEX LB 985</strain>
    </source>
</reference>
<feature type="signal peptide" evidence="13">
    <location>
        <begin position="1"/>
        <end position="16"/>
    </location>
</feature>
<dbReference type="NCBIfam" id="TIGR00243">
    <property type="entry name" value="Dxr"/>
    <property type="match status" value="1"/>
</dbReference>
<evidence type="ECO:0000256" key="2">
    <source>
        <dbReference type="ARBA" id="ARBA00001946"/>
    </source>
</evidence>
<dbReference type="PIRSF" id="PIRSF006205">
    <property type="entry name" value="Dxp_reductismrs"/>
    <property type="match status" value="1"/>
</dbReference>
<dbReference type="GO" id="GO:0051484">
    <property type="term" value="P:isopentenyl diphosphate biosynthetic process, methylerythritol 4-phosphate pathway involved in terpenoid biosynthetic process"/>
    <property type="evidence" value="ECO:0007669"/>
    <property type="project" value="TreeGrafter"/>
</dbReference>
<dbReference type="InterPro" id="IPR013644">
    <property type="entry name" value="DXP_reductoisomerase_C"/>
</dbReference>
<dbReference type="AlphaFoldDB" id="A0A7S2C826"/>
<protein>
    <recommendedName>
        <fullName evidence="12">1-deoxy-D-xylulose 5-phosphate reductoisomerase, apicoplastic</fullName>
        <ecNumber evidence="5">1.1.1.267</ecNumber>
    </recommendedName>
</protein>
<dbReference type="SUPFAM" id="SSF51735">
    <property type="entry name" value="NAD(P)-binding Rossmann-fold domains"/>
    <property type="match status" value="1"/>
</dbReference>
<evidence type="ECO:0000256" key="11">
    <source>
        <dbReference type="ARBA" id="ARBA00048543"/>
    </source>
</evidence>
<feature type="chain" id="PRO_5030755950" description="1-deoxy-D-xylulose 5-phosphate reductoisomerase, apicoplastic" evidence="13">
    <location>
        <begin position="17"/>
        <end position="475"/>
    </location>
</feature>
<comment type="pathway">
    <text evidence="3">Isoprenoid biosynthesis; isopentenyl diphosphate biosynthesis via DXP pathway; isopentenyl diphosphate from 1-deoxy-D-xylulose 5-phosphate: step 1/6.</text>
</comment>
<evidence type="ECO:0000256" key="12">
    <source>
        <dbReference type="ARBA" id="ARBA00073770"/>
    </source>
</evidence>
<evidence type="ECO:0000256" key="3">
    <source>
        <dbReference type="ARBA" id="ARBA00005094"/>
    </source>
</evidence>
<organism evidence="17">
    <name type="scientific">Haptolina brevifila</name>
    <dbReference type="NCBI Taxonomy" id="156173"/>
    <lineage>
        <taxon>Eukaryota</taxon>
        <taxon>Haptista</taxon>
        <taxon>Haptophyta</taxon>
        <taxon>Prymnesiophyceae</taxon>
        <taxon>Prymnesiales</taxon>
        <taxon>Prymnesiaceae</taxon>
        <taxon>Haptolina</taxon>
    </lineage>
</organism>
<dbReference type="UniPathway" id="UPA00056">
    <property type="reaction ID" value="UER00092"/>
</dbReference>
<dbReference type="PANTHER" id="PTHR30525:SF0">
    <property type="entry name" value="1-DEOXY-D-XYLULOSE 5-PHOSPHATE REDUCTOISOMERASE, CHLOROPLASTIC"/>
    <property type="match status" value="1"/>
</dbReference>
<dbReference type="SUPFAM" id="SSF69055">
    <property type="entry name" value="1-deoxy-D-xylulose-5-phosphate reductoisomerase, C-terminal domain"/>
    <property type="match status" value="1"/>
</dbReference>
<sequence>MRLSFLCLGLTASACAYSLATISGSGAASSARRAGVAHAVLDPAAPVLTDGNLRDSLARALEASPRKHIALLGSTGSIGTQTLDICREYPEYFEVISLSAGSNVELLAAQVAEFRPKVVGLAAADKEEELRDRLRAAGMTKLPEIVVGSEGQTAVAVAPGADTVVTGVVGCAGLLPTIEAIKLGRTIALANKETLIAGGPVILPLLDQYGAKMTPADSEHSAIFQCLQGVPPGALRRIILTASGGAFRDFATDELIALNREQPEVVRKKASTHPNWDMGAKITVDSATMMNKGLEVIEAHYLFGCEYDNIEIVVHPQSIVHSAVETSDTSVIAQLGWPDMRLPILYSMSWPHRLKVDYGRGIDEKFDLVKLGSMSFKAPDEVKYPCIPLAYEAGRQAGTMTCALNAANEMANELFRAGQFDFFGIPKVIEQTMAAHQKDFTSEPTLDDIVAVDAWAREQVKKEAERLSSSPILLV</sequence>
<evidence type="ECO:0000256" key="4">
    <source>
        <dbReference type="ARBA" id="ARBA00006825"/>
    </source>
</evidence>
<comment type="cofactor">
    <cofactor evidence="2">
        <name>Mg(2+)</name>
        <dbReference type="ChEBI" id="CHEBI:18420"/>
    </cofactor>
</comment>
<feature type="domain" description="1-deoxy-D-xylulose 5-phosphate reductoisomerase C-terminal" evidence="15">
    <location>
        <begin position="214"/>
        <end position="303"/>
    </location>
</feature>
<dbReference type="PANTHER" id="PTHR30525">
    <property type="entry name" value="1-DEOXY-D-XYLULOSE 5-PHOSPHATE REDUCTOISOMERASE"/>
    <property type="match status" value="1"/>
</dbReference>
<gene>
    <name evidence="17" type="ORF">CBRE1094_LOCUS6989</name>
</gene>
<dbReference type="EMBL" id="HBGU01012780">
    <property type="protein sequence ID" value="CAD9418271.1"/>
    <property type="molecule type" value="Transcribed_RNA"/>
</dbReference>
<evidence type="ECO:0000256" key="10">
    <source>
        <dbReference type="ARBA" id="ARBA00023229"/>
    </source>
</evidence>
<feature type="domain" description="DXP reductoisomerase C-terminal" evidence="16">
    <location>
        <begin position="335"/>
        <end position="458"/>
    </location>
</feature>
<evidence type="ECO:0000256" key="7">
    <source>
        <dbReference type="ARBA" id="ARBA00022857"/>
    </source>
</evidence>
<evidence type="ECO:0000256" key="9">
    <source>
        <dbReference type="ARBA" id="ARBA00023211"/>
    </source>
</evidence>
<dbReference type="SUPFAM" id="SSF55347">
    <property type="entry name" value="Glyceraldehyde-3-phosphate dehydrogenase-like, C-terminal domain"/>
    <property type="match status" value="1"/>
</dbReference>
<dbReference type="Pfam" id="PF13288">
    <property type="entry name" value="DXPR_C"/>
    <property type="match status" value="1"/>
</dbReference>
<proteinExistence type="inferred from homology"/>
<dbReference type="Pfam" id="PF08436">
    <property type="entry name" value="DXP_redisom_C"/>
    <property type="match status" value="1"/>
</dbReference>
<dbReference type="Gene3D" id="3.40.50.720">
    <property type="entry name" value="NAD(P)-binding Rossmann-like Domain"/>
    <property type="match status" value="1"/>
</dbReference>
<dbReference type="FunFam" id="3.40.50.720:FF:000045">
    <property type="entry name" value="1-deoxy-D-xylulose 5-phosphate reductoisomerase"/>
    <property type="match status" value="1"/>
</dbReference>
<evidence type="ECO:0000259" key="16">
    <source>
        <dbReference type="Pfam" id="PF13288"/>
    </source>
</evidence>
<evidence type="ECO:0000256" key="1">
    <source>
        <dbReference type="ARBA" id="ARBA00001936"/>
    </source>
</evidence>
<dbReference type="GO" id="GO:0070402">
    <property type="term" value="F:NADPH binding"/>
    <property type="evidence" value="ECO:0007669"/>
    <property type="project" value="InterPro"/>
</dbReference>
<accession>A0A7S2C826</accession>
<dbReference type="InterPro" id="IPR013512">
    <property type="entry name" value="DXP_reductoisomerase_N"/>
</dbReference>
<dbReference type="InterPro" id="IPR036169">
    <property type="entry name" value="DXPR_C_sf"/>
</dbReference>
<evidence type="ECO:0000256" key="6">
    <source>
        <dbReference type="ARBA" id="ARBA00022723"/>
    </source>
</evidence>
<comment type="cofactor">
    <cofactor evidence="1">
        <name>Mn(2+)</name>
        <dbReference type="ChEBI" id="CHEBI:29035"/>
    </cofactor>
</comment>
<dbReference type="EC" id="1.1.1.267" evidence="5"/>
<keyword evidence="10" id="KW-0414">Isoprene biosynthesis</keyword>
<dbReference type="GO" id="GO:0030604">
    <property type="term" value="F:1-deoxy-D-xylulose-5-phosphate reductoisomerase activity"/>
    <property type="evidence" value="ECO:0007669"/>
    <property type="project" value="UniProtKB-EC"/>
</dbReference>
<dbReference type="NCBIfam" id="NF009114">
    <property type="entry name" value="PRK12464.1"/>
    <property type="match status" value="1"/>
</dbReference>
<evidence type="ECO:0000313" key="17">
    <source>
        <dbReference type="EMBL" id="CAD9418271.1"/>
    </source>
</evidence>
<evidence type="ECO:0000256" key="5">
    <source>
        <dbReference type="ARBA" id="ARBA00012366"/>
    </source>
</evidence>
<dbReference type="Pfam" id="PF02670">
    <property type="entry name" value="DXP_reductoisom"/>
    <property type="match status" value="1"/>
</dbReference>
<dbReference type="InterPro" id="IPR003821">
    <property type="entry name" value="DXP_reductoisomerase"/>
</dbReference>